<evidence type="ECO:0000313" key="3">
    <source>
        <dbReference type="EMBL" id="VDN56081.1"/>
    </source>
</evidence>
<gene>
    <name evidence="3" type="ORF">DME_LOCUS6054</name>
</gene>
<dbReference type="InterPro" id="IPR051984">
    <property type="entry name" value="Alsin"/>
</dbReference>
<dbReference type="PROSITE" id="PS50012">
    <property type="entry name" value="RCC1_3"/>
    <property type="match status" value="1"/>
</dbReference>
<feature type="repeat" description="RCC1" evidence="1">
    <location>
        <begin position="385"/>
        <end position="436"/>
    </location>
</feature>
<dbReference type="AlphaFoldDB" id="A0A0N4U4I1"/>
<dbReference type="Proteomes" id="UP000038040">
    <property type="component" value="Unplaced"/>
</dbReference>
<dbReference type="Gene3D" id="2.130.10.30">
    <property type="entry name" value="Regulator of chromosome condensation 1/beta-lactamase-inhibitor protein II"/>
    <property type="match status" value="2"/>
</dbReference>
<reference evidence="6" key="1">
    <citation type="submission" date="2017-02" db="UniProtKB">
        <authorList>
            <consortium name="WormBaseParasite"/>
        </authorList>
    </citation>
    <scope>IDENTIFICATION</scope>
</reference>
<evidence type="ECO:0000313" key="5">
    <source>
        <dbReference type="Proteomes" id="UP000274756"/>
    </source>
</evidence>
<protein>
    <submittedName>
        <fullName evidence="6">Alsin</fullName>
    </submittedName>
</protein>
<dbReference type="Proteomes" id="UP000274756">
    <property type="component" value="Unassembled WGS sequence"/>
</dbReference>
<evidence type="ECO:0000313" key="6">
    <source>
        <dbReference type="WBParaSite" id="DME_0000169401-mRNA-1"/>
    </source>
</evidence>
<dbReference type="InterPro" id="IPR009091">
    <property type="entry name" value="RCC1/BLIP-II"/>
</dbReference>
<dbReference type="Pfam" id="PF00415">
    <property type="entry name" value="RCC1"/>
    <property type="match status" value="1"/>
</dbReference>
<organism evidence="4 6">
    <name type="scientific">Dracunculus medinensis</name>
    <name type="common">Guinea worm</name>
    <dbReference type="NCBI Taxonomy" id="318479"/>
    <lineage>
        <taxon>Eukaryota</taxon>
        <taxon>Metazoa</taxon>
        <taxon>Ecdysozoa</taxon>
        <taxon>Nematoda</taxon>
        <taxon>Chromadorea</taxon>
        <taxon>Rhabditida</taxon>
        <taxon>Spirurina</taxon>
        <taxon>Dracunculoidea</taxon>
        <taxon>Dracunculidae</taxon>
        <taxon>Dracunculus</taxon>
    </lineage>
</organism>
<evidence type="ECO:0000256" key="2">
    <source>
        <dbReference type="SAM" id="Coils"/>
    </source>
</evidence>
<evidence type="ECO:0000313" key="4">
    <source>
        <dbReference type="Proteomes" id="UP000038040"/>
    </source>
</evidence>
<sequence>MPYFYFKSESLNDESWKRISFVTNRCRSINDFATFQSRKLVLSHGCLIVLNDDGSVNGPFFDCDSSFSNLNFSSIHSSYGKLFMVTSLGRLFAQGVSVHGECGVYEDFVAYAREIKLVAPTGICEHGIVTSTETIKVRKVRATETSVCVIDQNGGLWSYGGDGKLRFDPSGSIEARSLPLPASRKAIEIKSGRKHFICLVSHSLTRKESIESQLEDLNKNCQSTYCLKCKESIELRLSSLMAKANQEAEKLKNNSTENSNVHSVSRPSFLEIKSISCKSSPVLPDKFWQIDKNDIQRLEKLTRHGEQRGKHSESGIEMNLFSKTDPESGSEGRFTFLSLDSLTSVYMDSGIDASSGTGDTSTSLESSNCSSSPRVVVGYTDDSFPEVWTWGDNTCGQLGHNDNIARREPFKILALSDIYVIKVDAGDYHSIALTATGELYVWGSNEYEQCKVVNKSCILSPFLFKARIARIFVGTQSNVIDACAYGSMTAVIVGGIHINSCIYLCGTHATQSDNIKLFKATPISVDQFVHPVYAIFMDNGDFIAKAVERNTKIVQCHIMNDSAVSALLNKLTLSASCYAIHAAKLVRESRTFFENGDKMKDDNNVDYSDDFVTFYNSFFLLIHAESSSLIETMLTFHADFVDNVAYGCFADIRDLGAEEIETELDECYKLGDSDELSDEIDKVCLEQNVDSLRQYRQLQKLFKKAFECMNEIIADAEAAIEKNSHHHVSLNLLKFSSI</sequence>
<evidence type="ECO:0000256" key="1">
    <source>
        <dbReference type="PROSITE-ProRule" id="PRU00235"/>
    </source>
</evidence>
<dbReference type="WBParaSite" id="DME_0000169401-mRNA-1">
    <property type="protein sequence ID" value="DME_0000169401-mRNA-1"/>
    <property type="gene ID" value="DME_0000169401"/>
</dbReference>
<dbReference type="PANTHER" id="PTHR46089">
    <property type="entry name" value="ALSIN HOMOLOG"/>
    <property type="match status" value="1"/>
</dbReference>
<keyword evidence="2" id="KW-0175">Coiled coil</keyword>
<name>A0A0N4U4I1_DRAME</name>
<dbReference type="SUPFAM" id="SSF50985">
    <property type="entry name" value="RCC1/BLIP-II"/>
    <property type="match status" value="2"/>
</dbReference>
<dbReference type="STRING" id="318479.A0A0N4U4I1"/>
<keyword evidence="5" id="KW-1185">Reference proteome</keyword>
<accession>A0A0N4U4I1</accession>
<dbReference type="InterPro" id="IPR000408">
    <property type="entry name" value="Reg_chr_condens"/>
</dbReference>
<feature type="coiled-coil region" evidence="2">
    <location>
        <begin position="234"/>
        <end position="261"/>
    </location>
</feature>
<reference evidence="3 5" key="2">
    <citation type="submission" date="2018-11" db="EMBL/GenBank/DDBJ databases">
        <authorList>
            <consortium name="Pathogen Informatics"/>
        </authorList>
    </citation>
    <scope>NUCLEOTIDE SEQUENCE [LARGE SCALE GENOMIC DNA]</scope>
</reference>
<dbReference type="PANTHER" id="PTHR46089:SF4">
    <property type="entry name" value="VPS9 DOMAIN-CONTAINING PROTEIN"/>
    <property type="match status" value="1"/>
</dbReference>
<proteinExistence type="predicted"/>
<dbReference type="EMBL" id="UYYG01001154">
    <property type="protein sequence ID" value="VDN56081.1"/>
    <property type="molecule type" value="Genomic_DNA"/>
</dbReference>
<dbReference type="OrthoDB" id="5370059at2759"/>